<gene>
    <name evidence="2" type="ORF">GC101_11760</name>
</gene>
<proteinExistence type="predicted"/>
<reference evidence="2 3" key="1">
    <citation type="submission" date="2019-10" db="EMBL/GenBank/DDBJ databases">
        <title>Description of Paenibacillus terricola sp. nov.</title>
        <authorList>
            <person name="Carlier A."/>
            <person name="Qi S."/>
        </authorList>
    </citation>
    <scope>NUCLEOTIDE SEQUENCE [LARGE SCALE GENOMIC DNA]</scope>
    <source>
        <strain evidence="2 3">LMG 31459</strain>
    </source>
</reference>
<evidence type="ECO:0000313" key="3">
    <source>
        <dbReference type="Proteomes" id="UP000596857"/>
    </source>
</evidence>
<feature type="region of interest" description="Disordered" evidence="1">
    <location>
        <begin position="51"/>
        <end position="85"/>
    </location>
</feature>
<name>A0ABX1YHB6_9BACL</name>
<keyword evidence="3" id="KW-1185">Reference proteome</keyword>
<dbReference type="RefSeq" id="WP_171717417.1">
    <property type="nucleotide sequence ID" value="NZ_WHOB01000029.1"/>
</dbReference>
<evidence type="ECO:0000313" key="2">
    <source>
        <dbReference type="EMBL" id="NOU79551.1"/>
    </source>
</evidence>
<protein>
    <submittedName>
        <fullName evidence="2">Uncharacterized protein</fullName>
    </submittedName>
</protein>
<accession>A0ABX1YHB6</accession>
<sequence length="85" mass="9047">MRGWPCEKSDRRCKLGGSVKQGGGIAGRLKQGQAVYEAGYARSQISEIGGLQREIGPSGRCRGRHRLAAQGKPGPLGRASRTRGN</sequence>
<dbReference type="EMBL" id="WHOB01000029">
    <property type="protein sequence ID" value="NOU79551.1"/>
    <property type="molecule type" value="Genomic_DNA"/>
</dbReference>
<organism evidence="2 3">
    <name type="scientific">Paenibacillus phytohabitans</name>
    <dbReference type="NCBI Taxonomy" id="2654978"/>
    <lineage>
        <taxon>Bacteria</taxon>
        <taxon>Bacillati</taxon>
        <taxon>Bacillota</taxon>
        <taxon>Bacilli</taxon>
        <taxon>Bacillales</taxon>
        <taxon>Paenibacillaceae</taxon>
        <taxon>Paenibacillus</taxon>
    </lineage>
</organism>
<evidence type="ECO:0000256" key="1">
    <source>
        <dbReference type="SAM" id="MobiDB-lite"/>
    </source>
</evidence>
<comment type="caution">
    <text evidence="2">The sequence shown here is derived from an EMBL/GenBank/DDBJ whole genome shotgun (WGS) entry which is preliminary data.</text>
</comment>
<dbReference type="Proteomes" id="UP000596857">
    <property type="component" value="Unassembled WGS sequence"/>
</dbReference>